<keyword evidence="1" id="KW-0732">Signal</keyword>
<evidence type="ECO:0008006" key="4">
    <source>
        <dbReference type="Google" id="ProtNLM"/>
    </source>
</evidence>
<evidence type="ECO:0000313" key="3">
    <source>
        <dbReference type="Proteomes" id="UP000245370"/>
    </source>
</evidence>
<dbReference type="EMBL" id="QFRJ01000002">
    <property type="protein sequence ID" value="PWH86622.1"/>
    <property type="molecule type" value="Genomic_DNA"/>
</dbReference>
<accession>A0A2U2XFP5</accession>
<comment type="caution">
    <text evidence="2">The sequence shown here is derived from an EMBL/GenBank/DDBJ whole genome shotgun (WGS) entry which is preliminary data.</text>
</comment>
<dbReference type="RefSeq" id="WP_109358735.1">
    <property type="nucleotide sequence ID" value="NZ_QFRJ01000002.1"/>
</dbReference>
<keyword evidence="3" id="KW-1185">Reference proteome</keyword>
<feature type="chain" id="PRO_5015414340" description="VWFA domain-containing protein" evidence="1">
    <location>
        <begin position="19"/>
        <end position="390"/>
    </location>
</feature>
<dbReference type="Proteomes" id="UP000245370">
    <property type="component" value="Unassembled WGS sequence"/>
</dbReference>
<proteinExistence type="predicted"/>
<reference evidence="2 3" key="2">
    <citation type="submission" date="2018-05" db="EMBL/GenBank/DDBJ databases">
        <authorList>
            <person name="Lanie J.A."/>
            <person name="Ng W.-L."/>
            <person name="Kazmierczak K.M."/>
            <person name="Andrzejewski T.M."/>
            <person name="Davidsen T.M."/>
            <person name="Wayne K.J."/>
            <person name="Tettelin H."/>
            <person name="Glass J.I."/>
            <person name="Rusch D."/>
            <person name="Podicherti R."/>
            <person name="Tsui H.-C.T."/>
            <person name="Winkler M.E."/>
        </authorList>
    </citation>
    <scope>NUCLEOTIDE SEQUENCE [LARGE SCALE GENOMIC DNA]</scope>
    <source>
        <strain evidence="2 3">C305</strain>
    </source>
</reference>
<name>A0A2U2XFP5_9FLAO</name>
<reference evidence="2 3" key="1">
    <citation type="submission" date="2018-05" db="EMBL/GenBank/DDBJ databases">
        <title>Brumimicrobium oceani sp. nov., isolated from coastal sediment.</title>
        <authorList>
            <person name="Kou Y."/>
        </authorList>
    </citation>
    <scope>NUCLEOTIDE SEQUENCE [LARGE SCALE GENOMIC DNA]</scope>
    <source>
        <strain evidence="2 3">C305</strain>
    </source>
</reference>
<gene>
    <name evidence="2" type="ORF">DIT68_05155</name>
</gene>
<protein>
    <recommendedName>
        <fullName evidence="4">VWFA domain-containing protein</fullName>
    </recommendedName>
</protein>
<dbReference type="OrthoDB" id="976903at2"/>
<dbReference type="AlphaFoldDB" id="A0A2U2XFP5"/>
<sequence>MKTIAILTFIFFSTCIFAQKAHRTIDDIIHQGDKKAGIYRVSGTHLQTAVVNMHYGSAKILSVMDKKVLQNANIIQIDLVYTNYPKDQDITELNKQRILNMLSIRPDIIKNRGITWSIVRQMYCSSESQAKMMFHGAVIYYQPEQGQLLNKIEQEEYAALPIKDDKKITDKELEKKFRDDPVVLKAFERNNWINPVIVADVTCSMYPYMEQMAFWFLLKMNKNEEAYIALFNDGDGMPNNQKAIGITGGIHTIKTKEYKQFRENLLHSVSFGCSGDREENDIEALLKAQKENPKAKEIILIADNLSDFRDHELISKVKTPVRIVLCGTKYRLNVQYLNLAFATGGSIHTIKEDLNDLIGKSEGETFKFMGRKYSIQDGIVVENISEKIQM</sequence>
<feature type="signal peptide" evidence="1">
    <location>
        <begin position="1"/>
        <end position="18"/>
    </location>
</feature>
<evidence type="ECO:0000256" key="1">
    <source>
        <dbReference type="SAM" id="SignalP"/>
    </source>
</evidence>
<evidence type="ECO:0000313" key="2">
    <source>
        <dbReference type="EMBL" id="PWH86622.1"/>
    </source>
</evidence>
<organism evidence="2 3">
    <name type="scientific">Brumimicrobium oceani</name>
    <dbReference type="NCBI Taxonomy" id="2100725"/>
    <lineage>
        <taxon>Bacteria</taxon>
        <taxon>Pseudomonadati</taxon>
        <taxon>Bacteroidota</taxon>
        <taxon>Flavobacteriia</taxon>
        <taxon>Flavobacteriales</taxon>
        <taxon>Crocinitomicaceae</taxon>
        <taxon>Brumimicrobium</taxon>
    </lineage>
</organism>